<evidence type="ECO:0000313" key="3">
    <source>
        <dbReference type="Proteomes" id="UP000271098"/>
    </source>
</evidence>
<evidence type="ECO:0000256" key="1">
    <source>
        <dbReference type="SAM" id="Phobius"/>
    </source>
</evidence>
<keyword evidence="1" id="KW-0472">Membrane</keyword>
<protein>
    <submittedName>
        <fullName evidence="4">G protein-coupled receptor</fullName>
    </submittedName>
</protein>
<keyword evidence="3" id="KW-1185">Reference proteome</keyword>
<name>A0A183EPT7_9BILA</name>
<evidence type="ECO:0000313" key="4">
    <source>
        <dbReference type="WBParaSite" id="GPUH_0002300601-mRNA-1"/>
    </source>
</evidence>
<dbReference type="InterPro" id="IPR019426">
    <property type="entry name" value="7TM_GPCR_serpentine_rcpt_Srv"/>
</dbReference>
<sequence>MVAENGMSTYVFVYRALLYLFGSLSMILYFRVIWVITTERRRNPLFRNFFFKIFLVEAVTDILAFLIVFFLAFVRKYRLIRTVDQYCQAHHTGIVPTFTVFMITSTRGTLYFGPLWFALNRLTTFAGKFGKKVGLAKKNHPVAIDRLHAAN</sequence>
<organism evidence="4">
    <name type="scientific">Gongylonema pulchrum</name>
    <dbReference type="NCBI Taxonomy" id="637853"/>
    <lineage>
        <taxon>Eukaryota</taxon>
        <taxon>Metazoa</taxon>
        <taxon>Ecdysozoa</taxon>
        <taxon>Nematoda</taxon>
        <taxon>Chromadorea</taxon>
        <taxon>Rhabditida</taxon>
        <taxon>Spirurina</taxon>
        <taxon>Spiruromorpha</taxon>
        <taxon>Spiruroidea</taxon>
        <taxon>Gongylonematidae</taxon>
        <taxon>Gongylonema</taxon>
    </lineage>
</organism>
<proteinExistence type="predicted"/>
<reference evidence="4" key="1">
    <citation type="submission" date="2016-06" db="UniProtKB">
        <authorList>
            <consortium name="WormBaseParasite"/>
        </authorList>
    </citation>
    <scope>IDENTIFICATION</scope>
</reference>
<feature type="transmembrane region" description="Helical" evidence="1">
    <location>
        <begin position="12"/>
        <end position="37"/>
    </location>
</feature>
<dbReference type="Proteomes" id="UP000271098">
    <property type="component" value="Unassembled WGS sequence"/>
</dbReference>
<keyword evidence="1" id="KW-1133">Transmembrane helix</keyword>
<evidence type="ECO:0000313" key="2">
    <source>
        <dbReference type="EMBL" id="VDN40805.1"/>
    </source>
</evidence>
<dbReference type="Pfam" id="PF10323">
    <property type="entry name" value="7TM_GPCR_Srv"/>
    <property type="match status" value="1"/>
</dbReference>
<dbReference type="AlphaFoldDB" id="A0A183EPT7"/>
<accession>A0A183EPT7</accession>
<keyword evidence="1" id="KW-0812">Transmembrane</keyword>
<reference evidence="2 3" key="2">
    <citation type="submission" date="2018-11" db="EMBL/GenBank/DDBJ databases">
        <authorList>
            <consortium name="Pathogen Informatics"/>
        </authorList>
    </citation>
    <scope>NUCLEOTIDE SEQUENCE [LARGE SCALE GENOMIC DNA]</scope>
</reference>
<gene>
    <name evidence="2" type="ORF">GPUH_LOCUS22977</name>
</gene>
<feature type="transmembrane region" description="Helical" evidence="1">
    <location>
        <begin position="49"/>
        <end position="74"/>
    </location>
</feature>
<dbReference type="EMBL" id="UYRT01096462">
    <property type="protein sequence ID" value="VDN40805.1"/>
    <property type="molecule type" value="Genomic_DNA"/>
</dbReference>
<dbReference type="WBParaSite" id="GPUH_0002300601-mRNA-1">
    <property type="protein sequence ID" value="GPUH_0002300601-mRNA-1"/>
    <property type="gene ID" value="GPUH_0002300601"/>
</dbReference>